<dbReference type="RefSeq" id="WP_064543297.1">
    <property type="nucleotide sequence ID" value="NZ_LXEU01000026.1"/>
</dbReference>
<dbReference type="AlphaFoldDB" id="A0A1B7K531"/>
<dbReference type="EMBL" id="LXEU01000026">
    <property type="protein sequence ID" value="OAT55271.1"/>
    <property type="molecule type" value="Genomic_DNA"/>
</dbReference>
<sequence>MKLELRVGDYKLIEPNFKIFTNDNNKTLFFIAMKVDVDAEEKIRQSMNNDEFKIEIQNGIIGLTVIDRIYSFDVRGFLRAYLINHVKDQFSVAFAFLDEDDKIKKENVKAIRMIHK</sequence>
<accession>A0A1B7K531</accession>
<evidence type="ECO:0000313" key="1">
    <source>
        <dbReference type="EMBL" id="OAT55271.1"/>
    </source>
</evidence>
<reference evidence="1 2" key="1">
    <citation type="submission" date="2016-04" db="EMBL/GenBank/DDBJ databases">
        <title>ATOL: Assembling a taxonomically balanced genome-scale reconstruction of the evolutionary history of the Enterobacteriaceae.</title>
        <authorList>
            <person name="Plunkett G.III."/>
            <person name="Neeno-Eckwall E.C."/>
            <person name="Glasner J.D."/>
            <person name="Perna N.T."/>
        </authorList>
    </citation>
    <scope>NUCLEOTIDE SEQUENCE [LARGE SCALE GENOMIC DNA]</scope>
    <source>
        <strain evidence="1 2">ATCC 51603</strain>
    </source>
</reference>
<dbReference type="PATRIC" id="fig|1354264.4.peg.1237"/>
<comment type="caution">
    <text evidence="1">The sequence shown here is derived from an EMBL/GenBank/DDBJ whole genome shotgun (WGS) entry which is preliminary data.</text>
</comment>
<keyword evidence="2" id="KW-1185">Reference proteome</keyword>
<evidence type="ECO:0000313" key="2">
    <source>
        <dbReference type="Proteomes" id="UP000078386"/>
    </source>
</evidence>
<organism evidence="1 2">
    <name type="scientific">Kluyvera georgiana ATCC 51603</name>
    <dbReference type="NCBI Taxonomy" id="1354264"/>
    <lineage>
        <taxon>Bacteria</taxon>
        <taxon>Pseudomonadati</taxon>
        <taxon>Pseudomonadota</taxon>
        <taxon>Gammaproteobacteria</taxon>
        <taxon>Enterobacterales</taxon>
        <taxon>Enterobacteriaceae</taxon>
        <taxon>Kluyvera</taxon>
    </lineage>
</organism>
<gene>
    <name evidence="1" type="ORF">M989_01188</name>
</gene>
<name>A0A1B7K531_9ENTR</name>
<dbReference type="Proteomes" id="UP000078386">
    <property type="component" value="Unassembled WGS sequence"/>
</dbReference>
<protein>
    <submittedName>
        <fullName evidence="1">Uncharacterized protein</fullName>
    </submittedName>
</protein>
<proteinExistence type="predicted"/>